<feature type="region of interest" description="Disordered" evidence="1">
    <location>
        <begin position="46"/>
        <end position="111"/>
    </location>
</feature>
<feature type="compositionally biased region" description="Low complexity" evidence="1">
    <location>
        <begin position="49"/>
        <end position="60"/>
    </location>
</feature>
<reference evidence="2" key="1">
    <citation type="submission" date="2023-10" db="EMBL/GenBank/DDBJ databases">
        <title>Chromosome-level genome of the transformable northern wattle, Acacia crassicarpa.</title>
        <authorList>
            <person name="Massaro I."/>
            <person name="Sinha N.R."/>
            <person name="Poethig S."/>
            <person name="Leichty A.R."/>
        </authorList>
    </citation>
    <scope>NUCLEOTIDE SEQUENCE</scope>
    <source>
        <strain evidence="2">Acra3RX</strain>
        <tissue evidence="2">Leaf</tissue>
    </source>
</reference>
<accession>A0AAE1TGM3</accession>
<feature type="compositionally biased region" description="Acidic residues" evidence="1">
    <location>
        <begin position="92"/>
        <end position="111"/>
    </location>
</feature>
<keyword evidence="3" id="KW-1185">Reference proteome</keyword>
<organism evidence="2 3">
    <name type="scientific">Acacia crassicarpa</name>
    <name type="common">northern wattle</name>
    <dbReference type="NCBI Taxonomy" id="499986"/>
    <lineage>
        <taxon>Eukaryota</taxon>
        <taxon>Viridiplantae</taxon>
        <taxon>Streptophyta</taxon>
        <taxon>Embryophyta</taxon>
        <taxon>Tracheophyta</taxon>
        <taxon>Spermatophyta</taxon>
        <taxon>Magnoliopsida</taxon>
        <taxon>eudicotyledons</taxon>
        <taxon>Gunneridae</taxon>
        <taxon>Pentapetalae</taxon>
        <taxon>rosids</taxon>
        <taxon>fabids</taxon>
        <taxon>Fabales</taxon>
        <taxon>Fabaceae</taxon>
        <taxon>Caesalpinioideae</taxon>
        <taxon>mimosoid clade</taxon>
        <taxon>Acacieae</taxon>
        <taxon>Acacia</taxon>
    </lineage>
</organism>
<dbReference type="AlphaFoldDB" id="A0AAE1TGM3"/>
<evidence type="ECO:0000256" key="1">
    <source>
        <dbReference type="SAM" id="MobiDB-lite"/>
    </source>
</evidence>
<gene>
    <name evidence="2" type="ORF">QN277_001020</name>
</gene>
<dbReference type="EMBL" id="JAWXYG010000001">
    <property type="protein sequence ID" value="KAK4284151.1"/>
    <property type="molecule type" value="Genomic_DNA"/>
</dbReference>
<proteinExistence type="predicted"/>
<feature type="compositionally biased region" description="Polar residues" evidence="1">
    <location>
        <begin position="78"/>
        <end position="87"/>
    </location>
</feature>
<evidence type="ECO:0000313" key="2">
    <source>
        <dbReference type="EMBL" id="KAK4284151.1"/>
    </source>
</evidence>
<sequence>MQIDLKGWGVAYLSSFQQHCLLQMLNSVAGLWESFAQTDERIAPPRIPVTVNMSSTSNNSKKGQKSHDSSAHPAFSLDQINAANRNSVMMDEYSDEEEDFQIAESEQEGSI</sequence>
<comment type="caution">
    <text evidence="2">The sequence shown here is derived from an EMBL/GenBank/DDBJ whole genome shotgun (WGS) entry which is preliminary data.</text>
</comment>
<name>A0AAE1TGM3_9FABA</name>
<dbReference type="Proteomes" id="UP001293593">
    <property type="component" value="Unassembled WGS sequence"/>
</dbReference>
<protein>
    <submittedName>
        <fullName evidence="2">Uncharacterized protein</fullName>
    </submittedName>
</protein>
<evidence type="ECO:0000313" key="3">
    <source>
        <dbReference type="Proteomes" id="UP001293593"/>
    </source>
</evidence>